<evidence type="ECO:0000256" key="2">
    <source>
        <dbReference type="ARBA" id="ARBA00022670"/>
    </source>
</evidence>
<name>A0A2H4S983_CORMI</name>
<dbReference type="InterPro" id="IPR036440">
    <property type="entry name" value="Peptidase_C15-like_sf"/>
</dbReference>
<keyword evidence="2" id="KW-0645">Protease</keyword>
<sequence>MASIFGPVSVISSARAYSSSLSGRVVVVTVTTLLCIAHARRTTAGVVPCAAAIVASGSRKGPSGQRNAGPFLEYDFNTWRTVRDALPDSLQTASGLTVHILKYHRDTRDTYADVRQVSRDIWGGDPSFYHPPPSSAVSIDFILHLGMIALGWDDAQFRFETVARRAGYALPGDDGQLVDAAELERLGLPAELHTTLNVEAGCRQVKACFPDTVACVSGDAGLYFCEFRLYSSLAEPLLHEAWAAKRGKATFVHLPQAHDEQSISLARDIVCTFIKGLVDG</sequence>
<dbReference type="AlphaFoldDB" id="A0A2H4S983"/>
<dbReference type="Proteomes" id="UP000323067">
    <property type="component" value="Chromosome iv"/>
</dbReference>
<organism evidence="5 6">
    <name type="scientific">Cordyceps militaris</name>
    <name type="common">Caterpillar fungus</name>
    <name type="synonym">Clavaria militaris</name>
    <dbReference type="NCBI Taxonomy" id="73501"/>
    <lineage>
        <taxon>Eukaryota</taxon>
        <taxon>Fungi</taxon>
        <taxon>Dikarya</taxon>
        <taxon>Ascomycota</taxon>
        <taxon>Pezizomycotina</taxon>
        <taxon>Sordariomycetes</taxon>
        <taxon>Hypocreomycetidae</taxon>
        <taxon>Hypocreales</taxon>
        <taxon>Cordycipitaceae</taxon>
        <taxon>Cordyceps</taxon>
    </lineage>
</organism>
<dbReference type="EMBL" id="CP023322">
    <property type="protein sequence ID" value="ATY59675.1"/>
    <property type="molecule type" value="Genomic_DNA"/>
</dbReference>
<dbReference type="GO" id="GO:0008234">
    <property type="term" value="F:cysteine-type peptidase activity"/>
    <property type="evidence" value="ECO:0007669"/>
    <property type="project" value="UniProtKB-KW"/>
</dbReference>
<accession>A0A2H4S983</accession>
<gene>
    <name evidence="5" type="ORF">A9K55_003676</name>
</gene>
<dbReference type="PANTHER" id="PTHR23402">
    <property type="entry name" value="PROTEASE FAMILY C15 PYROGLUTAMYL-PEPTIDASE I-RELATED"/>
    <property type="match status" value="1"/>
</dbReference>
<evidence type="ECO:0000313" key="6">
    <source>
        <dbReference type="Proteomes" id="UP000323067"/>
    </source>
</evidence>
<dbReference type="GO" id="GO:0006508">
    <property type="term" value="P:proteolysis"/>
    <property type="evidence" value="ECO:0007669"/>
    <property type="project" value="UniProtKB-KW"/>
</dbReference>
<evidence type="ECO:0000256" key="3">
    <source>
        <dbReference type="ARBA" id="ARBA00022801"/>
    </source>
</evidence>
<proteinExistence type="inferred from homology"/>
<comment type="similarity">
    <text evidence="1">Belongs to the peptidase C15 family.</text>
</comment>
<keyword evidence="3" id="KW-0378">Hydrolase</keyword>
<dbReference type="SUPFAM" id="SSF53182">
    <property type="entry name" value="Pyrrolidone carboxyl peptidase (pyroglutamate aminopeptidase)"/>
    <property type="match status" value="1"/>
</dbReference>
<dbReference type="VEuPathDB" id="FungiDB:A9K55_003676"/>
<dbReference type="VEuPathDB" id="FungiDB:CCM_06320"/>
<dbReference type="Gene3D" id="3.40.630.20">
    <property type="entry name" value="Peptidase C15, pyroglutamyl peptidase I-like"/>
    <property type="match status" value="1"/>
</dbReference>
<dbReference type="PANTHER" id="PTHR23402:SF1">
    <property type="entry name" value="PYROGLUTAMYL-PEPTIDASE I"/>
    <property type="match status" value="1"/>
</dbReference>
<dbReference type="OrthoDB" id="407146at2759"/>
<protein>
    <submittedName>
        <fullName evidence="5">Peptidase C15</fullName>
    </submittedName>
</protein>
<dbReference type="InterPro" id="IPR016125">
    <property type="entry name" value="Peptidase_C15-like"/>
</dbReference>
<reference evidence="5 6" key="1">
    <citation type="journal article" date="2017" name="BMC Genomics">
        <title>Chromosome level assembly and secondary metabolite potential of the parasitic fungus Cordyceps militaris.</title>
        <authorList>
            <person name="Kramer G.J."/>
            <person name="Nodwell J.R."/>
        </authorList>
    </citation>
    <scope>NUCLEOTIDE SEQUENCE [LARGE SCALE GENOMIC DNA]</scope>
    <source>
        <strain evidence="5 6">ATCC 34164</strain>
    </source>
</reference>
<evidence type="ECO:0000256" key="1">
    <source>
        <dbReference type="ARBA" id="ARBA00006641"/>
    </source>
</evidence>
<evidence type="ECO:0000256" key="4">
    <source>
        <dbReference type="ARBA" id="ARBA00022807"/>
    </source>
</evidence>
<evidence type="ECO:0000313" key="5">
    <source>
        <dbReference type="EMBL" id="ATY59675.1"/>
    </source>
</evidence>
<keyword evidence="4" id="KW-0788">Thiol protease</keyword>